<dbReference type="RefSeq" id="WP_161262683.1">
    <property type="nucleotide sequence ID" value="NZ_JAFBDC010000012.1"/>
</dbReference>
<evidence type="ECO:0000313" key="6">
    <source>
        <dbReference type="EMBL" id="MZP44110.1"/>
    </source>
</evidence>
<evidence type="ECO:0000256" key="3">
    <source>
        <dbReference type="ARBA" id="ARBA00022729"/>
    </source>
</evidence>
<keyword evidence="7" id="KW-1185">Reference proteome</keyword>
<dbReference type="Gene3D" id="3.40.50.2300">
    <property type="match status" value="2"/>
</dbReference>
<evidence type="ECO:0000313" key="7">
    <source>
        <dbReference type="Proteomes" id="UP000471031"/>
    </source>
</evidence>
<dbReference type="InterPro" id="IPR028081">
    <property type="entry name" value="Leu-bd"/>
</dbReference>
<dbReference type="PANTHER" id="PTHR30483:SF6">
    <property type="entry name" value="PERIPLASMIC BINDING PROTEIN OF ABC TRANSPORTER FOR NATURAL AMINO ACIDS"/>
    <property type="match status" value="1"/>
</dbReference>
<accession>A0A845LGK2</accession>
<comment type="caution">
    <text evidence="6">The sequence shown here is derived from an EMBL/GenBank/DDBJ whole genome shotgun (WGS) entry which is preliminary data.</text>
</comment>
<gene>
    <name evidence="6" type="ORF">GTO89_13810</name>
</gene>
<dbReference type="Proteomes" id="UP000471031">
    <property type="component" value="Unassembled WGS sequence"/>
</dbReference>
<dbReference type="PRINTS" id="PR00337">
    <property type="entry name" value="LEUILEVALBP"/>
</dbReference>
<dbReference type="PROSITE" id="PS51257">
    <property type="entry name" value="PROKAR_LIPOPROTEIN"/>
    <property type="match status" value="1"/>
</dbReference>
<dbReference type="Pfam" id="PF13458">
    <property type="entry name" value="Peripla_BP_6"/>
    <property type="match status" value="1"/>
</dbReference>
<keyword evidence="3" id="KW-0732">Signal</keyword>
<sequence>MISWRHGSLARSIGGMSILCMLTATLLAGCGGGSSLAAKTGGGSAGNSAGKGIKIGALVDKSGKGADWGKKNEIAAKIAVDEINAAGGINGSKIELVVKDTGGKNEEAVNLTRTLAEEGVAAIVGPFFSGECEVAFPQANKLSVPIISPSSAKAGVSEKNRPWAFRNSMTDDKLLHDATPRFVNAYNVKAVAVIHDEKDAWSKAVGTTDLPREFKALGVTIVNEGNFLTYKTGETNFAAIVTQIKTLNPDAIAFGGLYNEAASFAKEMERQGLKKPLLGGVGMYSAALIQQGGKAVEDFVATSCFNVYTDNARVKSFVDKFKPEAAKITPADDLPGSFEAQFYETFSMLADVLKKANKTDASPVAELRGAVKDGLSGLKDFEGVTGKTSMDEKGDGVKANYPMVVKNGKYEVLK</sequence>
<feature type="domain" description="Leucine-binding protein" evidence="5">
    <location>
        <begin position="53"/>
        <end position="403"/>
    </location>
</feature>
<evidence type="ECO:0000259" key="5">
    <source>
        <dbReference type="Pfam" id="PF13458"/>
    </source>
</evidence>
<name>A0A845LGK2_HELGE</name>
<dbReference type="GO" id="GO:0006865">
    <property type="term" value="P:amino acid transport"/>
    <property type="evidence" value="ECO:0007669"/>
    <property type="project" value="UniProtKB-KW"/>
</dbReference>
<dbReference type="InterPro" id="IPR051010">
    <property type="entry name" value="BCAA_transport"/>
</dbReference>
<dbReference type="InterPro" id="IPR000709">
    <property type="entry name" value="Leu_Ile_Val-bd"/>
</dbReference>
<dbReference type="PANTHER" id="PTHR30483">
    <property type="entry name" value="LEUCINE-SPECIFIC-BINDING PROTEIN"/>
    <property type="match status" value="1"/>
</dbReference>
<dbReference type="AlphaFoldDB" id="A0A845LGK2"/>
<organism evidence="6 7">
    <name type="scientific">Heliomicrobium gestii</name>
    <name type="common">Heliobacterium gestii</name>
    <dbReference type="NCBI Taxonomy" id="2699"/>
    <lineage>
        <taxon>Bacteria</taxon>
        <taxon>Bacillati</taxon>
        <taxon>Bacillota</taxon>
        <taxon>Clostridia</taxon>
        <taxon>Eubacteriales</taxon>
        <taxon>Heliobacteriaceae</taxon>
        <taxon>Heliomicrobium</taxon>
    </lineage>
</organism>
<evidence type="ECO:0000256" key="4">
    <source>
        <dbReference type="ARBA" id="ARBA00022970"/>
    </source>
</evidence>
<dbReference type="SUPFAM" id="SSF53822">
    <property type="entry name" value="Periplasmic binding protein-like I"/>
    <property type="match status" value="1"/>
</dbReference>
<dbReference type="InterPro" id="IPR028082">
    <property type="entry name" value="Peripla_BP_I"/>
</dbReference>
<reference evidence="6 7" key="1">
    <citation type="submission" date="2020-01" db="EMBL/GenBank/DDBJ databases">
        <title>Whole genome sequence of Heliobacterium gestii DSM 11169.</title>
        <authorList>
            <person name="Kyndt J.A."/>
            <person name="Meyer T.E."/>
        </authorList>
    </citation>
    <scope>NUCLEOTIDE SEQUENCE [LARGE SCALE GENOMIC DNA]</scope>
    <source>
        <strain evidence="6 7">DSM 11169</strain>
    </source>
</reference>
<evidence type="ECO:0000256" key="1">
    <source>
        <dbReference type="ARBA" id="ARBA00010062"/>
    </source>
</evidence>
<keyword evidence="4" id="KW-0029">Amino-acid transport</keyword>
<dbReference type="EMBL" id="WXEX01000013">
    <property type="protein sequence ID" value="MZP44110.1"/>
    <property type="molecule type" value="Genomic_DNA"/>
</dbReference>
<protein>
    <submittedName>
        <fullName evidence="6">ABC transporter substrate-binding protein</fullName>
    </submittedName>
</protein>
<dbReference type="CDD" id="cd06348">
    <property type="entry name" value="PBP1_ABC_HAAT-like"/>
    <property type="match status" value="1"/>
</dbReference>
<evidence type="ECO:0000256" key="2">
    <source>
        <dbReference type="ARBA" id="ARBA00022448"/>
    </source>
</evidence>
<dbReference type="OrthoDB" id="9783240at2"/>
<comment type="similarity">
    <text evidence="1">Belongs to the leucine-binding protein family.</text>
</comment>
<keyword evidence="2" id="KW-0813">Transport</keyword>
<proteinExistence type="inferred from homology"/>